<dbReference type="PROSITE" id="PS00010">
    <property type="entry name" value="ASX_HYDROXYL"/>
    <property type="match status" value="1"/>
</dbReference>
<dbReference type="PROSITE" id="PS01187">
    <property type="entry name" value="EGF_CA"/>
    <property type="match status" value="1"/>
</dbReference>
<dbReference type="Proteomes" id="UP001434883">
    <property type="component" value="Unassembled WGS sequence"/>
</dbReference>
<dbReference type="InterPro" id="IPR049883">
    <property type="entry name" value="NOTCH1_EGF-like"/>
</dbReference>
<dbReference type="CDD" id="cd00054">
    <property type="entry name" value="EGF_CA"/>
    <property type="match status" value="2"/>
</dbReference>
<evidence type="ECO:0000256" key="5">
    <source>
        <dbReference type="ARBA" id="ARBA00022737"/>
    </source>
</evidence>
<dbReference type="InterPro" id="IPR018097">
    <property type="entry name" value="EGF_Ca-bd_CS"/>
</dbReference>
<dbReference type="PANTHER" id="PTHR24034">
    <property type="entry name" value="EGF-LIKE DOMAIN-CONTAINING PROTEIN"/>
    <property type="match status" value="1"/>
</dbReference>
<dbReference type="PROSITE" id="PS50026">
    <property type="entry name" value="EGF_3"/>
    <property type="match status" value="1"/>
</dbReference>
<comment type="caution">
    <text evidence="9">The sequence shown here is derived from an EMBL/GenBank/DDBJ whole genome shotgun (WGS) entry which is preliminary data.</text>
</comment>
<keyword evidence="2" id="KW-1003">Cell membrane</keyword>
<comment type="subcellular location">
    <subcellularLocation>
        <location evidence="1">Cell membrane</location>
    </subcellularLocation>
</comment>
<evidence type="ECO:0000313" key="9">
    <source>
        <dbReference type="EMBL" id="MEQ2207780.1"/>
    </source>
</evidence>
<evidence type="ECO:0000313" key="10">
    <source>
        <dbReference type="Proteomes" id="UP001434883"/>
    </source>
</evidence>
<keyword evidence="4" id="KW-0732">Signal</keyword>
<dbReference type="Gene3D" id="2.10.25.10">
    <property type="entry name" value="Laminin"/>
    <property type="match status" value="2"/>
</dbReference>
<evidence type="ECO:0000256" key="2">
    <source>
        <dbReference type="ARBA" id="ARBA00022475"/>
    </source>
</evidence>
<dbReference type="PANTHER" id="PTHR24034:SF209">
    <property type="entry name" value="EGF-LIKE DOMAIN-CONTAINING PROTEIN"/>
    <property type="match status" value="1"/>
</dbReference>
<keyword evidence="5" id="KW-0677">Repeat</keyword>
<evidence type="ECO:0000256" key="4">
    <source>
        <dbReference type="ARBA" id="ARBA00022729"/>
    </source>
</evidence>
<feature type="domain" description="EGF-like" evidence="8">
    <location>
        <begin position="55"/>
        <end position="93"/>
    </location>
</feature>
<dbReference type="SUPFAM" id="SSF57196">
    <property type="entry name" value="EGF/Laminin"/>
    <property type="match status" value="2"/>
</dbReference>
<keyword evidence="10" id="KW-1185">Reference proteome</keyword>
<dbReference type="InterPro" id="IPR000152">
    <property type="entry name" value="EGF-type_Asp/Asn_hydroxyl_site"/>
</dbReference>
<gene>
    <name evidence="9" type="ORF">XENOCAPTIV_018490</name>
</gene>
<organism evidence="9 10">
    <name type="scientific">Xenoophorus captivus</name>
    <dbReference type="NCBI Taxonomy" id="1517983"/>
    <lineage>
        <taxon>Eukaryota</taxon>
        <taxon>Metazoa</taxon>
        <taxon>Chordata</taxon>
        <taxon>Craniata</taxon>
        <taxon>Vertebrata</taxon>
        <taxon>Euteleostomi</taxon>
        <taxon>Actinopterygii</taxon>
        <taxon>Neopterygii</taxon>
        <taxon>Teleostei</taxon>
        <taxon>Neoteleostei</taxon>
        <taxon>Acanthomorphata</taxon>
        <taxon>Ovalentaria</taxon>
        <taxon>Atherinomorphae</taxon>
        <taxon>Cyprinodontiformes</taxon>
        <taxon>Goodeidae</taxon>
        <taxon>Xenoophorus</taxon>
    </lineage>
</organism>
<dbReference type="Gene3D" id="2.60.220.50">
    <property type="match status" value="1"/>
</dbReference>
<sequence length="351" mass="38409">VDECSNNSGVAMEICGDNSRCINTNGSYYCNCEDGFKLPKNPGNFTVDQPGRCRDINECRTFPGICGPNAFCSNTISNFTCTCEQGFVSSTGLTVFHPSHNVTCTDVCEIDETICGNGTCHQEASGHHCKCSAGFTNYGKKTSRCTEVDCGVFKDVNNQIKKFHVVEDHVKHLSESCRKLKESKDPTELNGEGLLKSLLTIIDQVLSTGFLNDNRKVSTFLDLVEQTLKLIGPFIKKPGTKISTSHAEMEMLVDTGSAIPKGLKTLSSKQAKLDIKMEEAAGNPSSYPGFTIVSLLSYSNLEESAGFFSGMEKTENQSFKMNSKVVTVSVSNRDTKHLKEPVNITLFHLDQ</sequence>
<accession>A0ABV0RI03</accession>
<evidence type="ECO:0000256" key="6">
    <source>
        <dbReference type="ARBA" id="ARBA00023157"/>
    </source>
</evidence>
<dbReference type="InterPro" id="IPR050751">
    <property type="entry name" value="ECM_structural_protein"/>
</dbReference>
<keyword evidence="6" id="KW-1015">Disulfide bond</keyword>
<feature type="non-terminal residue" evidence="9">
    <location>
        <position position="351"/>
    </location>
</feature>
<protein>
    <recommendedName>
        <fullName evidence="8">EGF-like domain-containing protein</fullName>
    </recommendedName>
</protein>
<proteinExistence type="predicted"/>
<dbReference type="InterPro" id="IPR001881">
    <property type="entry name" value="EGF-like_Ca-bd_dom"/>
</dbReference>
<keyword evidence="3 7" id="KW-0245">EGF-like domain</keyword>
<comment type="caution">
    <text evidence="7">Lacks conserved residue(s) required for the propagation of feature annotation.</text>
</comment>
<dbReference type="Pfam" id="PF07645">
    <property type="entry name" value="EGF_CA"/>
    <property type="match status" value="2"/>
</dbReference>
<feature type="non-terminal residue" evidence="9">
    <location>
        <position position="1"/>
    </location>
</feature>
<dbReference type="SMART" id="SM00179">
    <property type="entry name" value="EGF_CA"/>
    <property type="match status" value="3"/>
</dbReference>
<dbReference type="InterPro" id="IPR046338">
    <property type="entry name" value="GAIN_dom_sf"/>
</dbReference>
<dbReference type="SMART" id="SM00181">
    <property type="entry name" value="EGF"/>
    <property type="match status" value="3"/>
</dbReference>
<evidence type="ECO:0000256" key="7">
    <source>
        <dbReference type="PROSITE-ProRule" id="PRU00076"/>
    </source>
</evidence>
<evidence type="ECO:0000259" key="8">
    <source>
        <dbReference type="PROSITE" id="PS50026"/>
    </source>
</evidence>
<keyword evidence="2" id="KW-0472">Membrane</keyword>
<dbReference type="InterPro" id="IPR000742">
    <property type="entry name" value="EGF"/>
</dbReference>
<reference evidence="9 10" key="1">
    <citation type="submission" date="2021-06" db="EMBL/GenBank/DDBJ databases">
        <authorList>
            <person name="Palmer J.M."/>
        </authorList>
    </citation>
    <scope>NUCLEOTIDE SEQUENCE [LARGE SCALE GENOMIC DNA]</scope>
    <source>
        <strain evidence="9 10">XC_2019</strain>
        <tissue evidence="9">Muscle</tissue>
    </source>
</reference>
<evidence type="ECO:0000256" key="1">
    <source>
        <dbReference type="ARBA" id="ARBA00004236"/>
    </source>
</evidence>
<evidence type="ECO:0000256" key="3">
    <source>
        <dbReference type="ARBA" id="ARBA00022536"/>
    </source>
</evidence>
<dbReference type="EMBL" id="JAHRIN010045896">
    <property type="protein sequence ID" value="MEQ2207780.1"/>
    <property type="molecule type" value="Genomic_DNA"/>
</dbReference>
<name>A0ABV0RI03_9TELE</name>